<keyword evidence="4" id="KW-1185">Reference proteome</keyword>
<dbReference type="EMBL" id="PGGS01000032">
    <property type="protein sequence ID" value="PNH11318.1"/>
    <property type="molecule type" value="Genomic_DNA"/>
</dbReference>
<keyword evidence="1" id="KW-0106">Calcium</keyword>
<evidence type="ECO:0000259" key="2">
    <source>
        <dbReference type="PROSITE" id="PS50222"/>
    </source>
</evidence>
<dbReference type="Gene3D" id="1.10.238.10">
    <property type="entry name" value="EF-hand"/>
    <property type="match status" value="1"/>
</dbReference>
<dbReference type="InterPro" id="IPR011992">
    <property type="entry name" value="EF-hand-dom_pair"/>
</dbReference>
<dbReference type="GO" id="GO:0005509">
    <property type="term" value="F:calcium ion binding"/>
    <property type="evidence" value="ECO:0007669"/>
    <property type="project" value="InterPro"/>
</dbReference>
<feature type="non-terminal residue" evidence="3">
    <location>
        <position position="293"/>
    </location>
</feature>
<dbReference type="SUPFAM" id="SSF47473">
    <property type="entry name" value="EF-hand"/>
    <property type="match status" value="1"/>
</dbReference>
<accession>A0A2J8AFM1</accession>
<evidence type="ECO:0000313" key="4">
    <source>
        <dbReference type="Proteomes" id="UP000236333"/>
    </source>
</evidence>
<organism evidence="3 4">
    <name type="scientific">Tetrabaena socialis</name>
    <dbReference type="NCBI Taxonomy" id="47790"/>
    <lineage>
        <taxon>Eukaryota</taxon>
        <taxon>Viridiplantae</taxon>
        <taxon>Chlorophyta</taxon>
        <taxon>core chlorophytes</taxon>
        <taxon>Chlorophyceae</taxon>
        <taxon>CS clade</taxon>
        <taxon>Chlamydomonadales</taxon>
        <taxon>Tetrabaenaceae</taxon>
        <taxon>Tetrabaena</taxon>
    </lineage>
</organism>
<protein>
    <recommendedName>
        <fullName evidence="2">EF-hand domain-containing protein</fullName>
    </recommendedName>
</protein>
<evidence type="ECO:0000256" key="1">
    <source>
        <dbReference type="ARBA" id="ARBA00022837"/>
    </source>
</evidence>
<dbReference type="Proteomes" id="UP000236333">
    <property type="component" value="Unassembled WGS sequence"/>
</dbReference>
<comment type="caution">
    <text evidence="3">The sequence shown here is derived from an EMBL/GenBank/DDBJ whole genome shotgun (WGS) entry which is preliminary data.</text>
</comment>
<feature type="domain" description="EF-hand" evidence="2">
    <location>
        <begin position="262"/>
        <end position="293"/>
    </location>
</feature>
<proteinExistence type="predicted"/>
<dbReference type="InterPro" id="IPR018247">
    <property type="entry name" value="EF_Hand_1_Ca_BS"/>
</dbReference>
<gene>
    <name evidence="3" type="ORF">TSOC_001866</name>
</gene>
<dbReference type="AlphaFoldDB" id="A0A2J8AFM1"/>
<dbReference type="PROSITE" id="PS00018">
    <property type="entry name" value="EF_HAND_1"/>
    <property type="match status" value="1"/>
</dbReference>
<evidence type="ECO:0000313" key="3">
    <source>
        <dbReference type="EMBL" id="PNH11318.1"/>
    </source>
</evidence>
<dbReference type="InterPro" id="IPR002048">
    <property type="entry name" value="EF_hand_dom"/>
</dbReference>
<dbReference type="Pfam" id="PF13499">
    <property type="entry name" value="EF-hand_7"/>
    <property type="match status" value="1"/>
</dbReference>
<dbReference type="SMART" id="SM00054">
    <property type="entry name" value="EFh"/>
    <property type="match status" value="2"/>
</dbReference>
<sequence length="293" mass="30880">MDPESLGAEMALCRLAEQLVQPSSAEAAAAAFRAYDTDGSGYLEIGELCKALRSMREANLTSAETRLLLAYLFHYGDKDKDLRLSASELQSSLAPFVRRPPAEELQHACSAYQANRNLPALLRTLHRLQPAYLPAACAQAMSAAAAAAASGGGGAEQPPPGGAVPLALLPEILPLAAPGVEVPTKEVAWLRELVVLDSGAVALPMEELIAAISASADAVKRACAIKRIVEEARSERAPVAFESDLGSAEVVLQRLSDTLLEDEGERIAAAFAAIDRDGSCYLDGPELCAAMRQ</sequence>
<name>A0A2J8AFM1_9CHLO</name>
<dbReference type="PROSITE" id="PS50222">
    <property type="entry name" value="EF_HAND_2"/>
    <property type="match status" value="2"/>
</dbReference>
<reference evidence="3 4" key="1">
    <citation type="journal article" date="2017" name="Mol. Biol. Evol.">
        <title>The 4-celled Tetrabaena socialis nuclear genome reveals the essential components for genetic control of cell number at the origin of multicellularity in the volvocine lineage.</title>
        <authorList>
            <person name="Featherston J."/>
            <person name="Arakaki Y."/>
            <person name="Hanschen E.R."/>
            <person name="Ferris P.J."/>
            <person name="Michod R.E."/>
            <person name="Olson B.J.S.C."/>
            <person name="Nozaki H."/>
            <person name="Durand P.M."/>
        </authorList>
    </citation>
    <scope>NUCLEOTIDE SEQUENCE [LARGE SCALE GENOMIC DNA]</scope>
    <source>
        <strain evidence="3 4">NIES-571</strain>
    </source>
</reference>
<dbReference type="OrthoDB" id="529822at2759"/>
<feature type="domain" description="EF-hand" evidence="2">
    <location>
        <begin position="23"/>
        <end position="58"/>
    </location>
</feature>